<dbReference type="OMA" id="QDMYFLR"/>
<name>A0A0D3J4U6_EMIH1</name>
<dbReference type="Gene3D" id="1.10.357.140">
    <property type="entry name" value="UbiA prenyltransferase"/>
    <property type="match status" value="1"/>
</dbReference>
<keyword evidence="3 6" id="KW-1133">Transmembrane helix</keyword>
<dbReference type="GO" id="GO:0046408">
    <property type="term" value="F:chlorophyll synthetase activity"/>
    <property type="evidence" value="ECO:0007669"/>
    <property type="project" value="InterPro"/>
</dbReference>
<dbReference type="GO" id="GO:0016020">
    <property type="term" value="C:membrane"/>
    <property type="evidence" value="ECO:0007669"/>
    <property type="project" value="UniProtKB-SubCell"/>
</dbReference>
<evidence type="ECO:0000256" key="5">
    <source>
        <dbReference type="ARBA" id="ARBA00023171"/>
    </source>
</evidence>
<dbReference type="CDD" id="cd13958">
    <property type="entry name" value="PT_UbiA_chlorophyll"/>
    <property type="match status" value="1"/>
</dbReference>
<reference evidence="7" key="2">
    <citation type="submission" date="2024-10" db="UniProtKB">
        <authorList>
            <consortium name="EnsemblProtists"/>
        </authorList>
    </citation>
    <scope>IDENTIFICATION</scope>
</reference>
<sequence length="354" mass="37624">MKEPPTKPIAAETNAEAEDGSGGLRQLLGLKGASVDDGKSFLNWKIRLQLMKPATWIPLIWGVACGAAASGNYHAIWNLFGAAPTTDSWGVVGEDTLKAVGAMLLSGPILCGFTQTINDWYDRELDAINEPNRPIPSGAISEAEVYSQIAALLIGGLVLATRLDSWAANDWPVITLIASFGSLMAYIYSAPPLKLKAEGWLGTYALGSSYIALPWLCGHAMFSASTITPQEVVLTVLYSIAGLGIAIVNDFKSIEGDRALGMNSLPVAFGIDTAKYICVASIDLTQLGVAAYLYAIGETTYAAVLFGLVLPQMFAQLTFIQDPVANDVKYQAAAQPFLVFGILCTALAIGHHTF</sequence>
<dbReference type="RefSeq" id="XP_005770960.1">
    <property type="nucleotide sequence ID" value="XM_005770903.1"/>
</dbReference>
<evidence type="ECO:0000256" key="4">
    <source>
        <dbReference type="ARBA" id="ARBA00023136"/>
    </source>
</evidence>
<feature type="transmembrane region" description="Helical" evidence="6">
    <location>
        <begin position="234"/>
        <end position="254"/>
    </location>
</feature>
<comment type="subcellular location">
    <subcellularLocation>
        <location evidence="1">Membrane</location>
        <topology evidence="1">Multi-pass membrane protein</topology>
    </subcellularLocation>
</comment>
<dbReference type="NCBIfam" id="TIGR02056">
    <property type="entry name" value="ChlG"/>
    <property type="match status" value="1"/>
</dbReference>
<reference evidence="8" key="1">
    <citation type="journal article" date="2013" name="Nature">
        <title>Pan genome of the phytoplankton Emiliania underpins its global distribution.</title>
        <authorList>
            <person name="Read B.A."/>
            <person name="Kegel J."/>
            <person name="Klute M.J."/>
            <person name="Kuo A."/>
            <person name="Lefebvre S.C."/>
            <person name="Maumus F."/>
            <person name="Mayer C."/>
            <person name="Miller J."/>
            <person name="Monier A."/>
            <person name="Salamov A."/>
            <person name="Young J."/>
            <person name="Aguilar M."/>
            <person name="Claverie J.M."/>
            <person name="Frickenhaus S."/>
            <person name="Gonzalez K."/>
            <person name="Herman E.K."/>
            <person name="Lin Y.C."/>
            <person name="Napier J."/>
            <person name="Ogata H."/>
            <person name="Sarno A.F."/>
            <person name="Shmutz J."/>
            <person name="Schroeder D."/>
            <person name="de Vargas C."/>
            <person name="Verret F."/>
            <person name="von Dassow P."/>
            <person name="Valentin K."/>
            <person name="Van de Peer Y."/>
            <person name="Wheeler G."/>
            <person name="Dacks J.B."/>
            <person name="Delwiche C.F."/>
            <person name="Dyhrman S.T."/>
            <person name="Glockner G."/>
            <person name="John U."/>
            <person name="Richards T."/>
            <person name="Worden A.Z."/>
            <person name="Zhang X."/>
            <person name="Grigoriev I.V."/>
            <person name="Allen A.E."/>
            <person name="Bidle K."/>
            <person name="Borodovsky M."/>
            <person name="Bowler C."/>
            <person name="Brownlee C."/>
            <person name="Cock J.M."/>
            <person name="Elias M."/>
            <person name="Gladyshev V.N."/>
            <person name="Groth M."/>
            <person name="Guda C."/>
            <person name="Hadaegh A."/>
            <person name="Iglesias-Rodriguez M.D."/>
            <person name="Jenkins J."/>
            <person name="Jones B.M."/>
            <person name="Lawson T."/>
            <person name="Leese F."/>
            <person name="Lindquist E."/>
            <person name="Lobanov A."/>
            <person name="Lomsadze A."/>
            <person name="Malik S.B."/>
            <person name="Marsh M.E."/>
            <person name="Mackinder L."/>
            <person name="Mock T."/>
            <person name="Mueller-Roeber B."/>
            <person name="Pagarete A."/>
            <person name="Parker M."/>
            <person name="Probert I."/>
            <person name="Quesneville H."/>
            <person name="Raines C."/>
            <person name="Rensing S.A."/>
            <person name="Riano-Pachon D.M."/>
            <person name="Richier S."/>
            <person name="Rokitta S."/>
            <person name="Shiraiwa Y."/>
            <person name="Soanes D.M."/>
            <person name="van der Giezen M."/>
            <person name="Wahlund T.M."/>
            <person name="Williams B."/>
            <person name="Wilson W."/>
            <person name="Wolfe G."/>
            <person name="Wurch L.L."/>
        </authorList>
    </citation>
    <scope>NUCLEOTIDE SEQUENCE</scope>
</reference>
<dbReference type="EnsemblProtists" id="EOD15332">
    <property type="protein sequence ID" value="EOD15332"/>
    <property type="gene ID" value="EMIHUDRAFT_421924"/>
</dbReference>
<dbReference type="InterPro" id="IPR050475">
    <property type="entry name" value="Prenyltransferase_related"/>
</dbReference>
<dbReference type="PANTHER" id="PTHR42723">
    <property type="entry name" value="CHLOROPHYLL SYNTHASE"/>
    <property type="match status" value="1"/>
</dbReference>
<dbReference type="PANTHER" id="PTHR42723:SF1">
    <property type="entry name" value="CHLOROPHYLL SYNTHASE, CHLOROPLASTIC"/>
    <property type="match status" value="1"/>
</dbReference>
<keyword evidence="2 6" id="KW-0812">Transmembrane</keyword>
<evidence type="ECO:0000256" key="3">
    <source>
        <dbReference type="ARBA" id="ARBA00022989"/>
    </source>
</evidence>
<dbReference type="KEGG" id="ehx:EMIHUDRAFT_421924"/>
<dbReference type="AlphaFoldDB" id="A0A0D3J4U6"/>
<evidence type="ECO:0008006" key="9">
    <source>
        <dbReference type="Google" id="ProtNLM"/>
    </source>
</evidence>
<dbReference type="InterPro" id="IPR006372">
    <property type="entry name" value="Chl_synth"/>
</dbReference>
<evidence type="ECO:0000256" key="6">
    <source>
        <dbReference type="SAM" id="Phobius"/>
    </source>
</evidence>
<dbReference type="InterPro" id="IPR044878">
    <property type="entry name" value="UbiA_sf"/>
</dbReference>
<proteinExistence type="predicted"/>
<keyword evidence="4 6" id="KW-0472">Membrane</keyword>
<dbReference type="Pfam" id="PF01040">
    <property type="entry name" value="UbiA"/>
    <property type="match status" value="1"/>
</dbReference>
<feature type="transmembrane region" description="Helical" evidence="6">
    <location>
        <begin position="170"/>
        <end position="189"/>
    </location>
</feature>
<dbReference type="HOGENOM" id="CLU_042598_0_0_1"/>
<accession>A0A0D3J4U6</accession>
<feature type="transmembrane region" description="Helical" evidence="6">
    <location>
        <begin position="201"/>
        <end position="222"/>
    </location>
</feature>
<evidence type="ECO:0000256" key="1">
    <source>
        <dbReference type="ARBA" id="ARBA00004141"/>
    </source>
</evidence>
<keyword evidence="8" id="KW-1185">Reference proteome</keyword>
<dbReference type="eggNOG" id="ENOG502QQMP">
    <property type="taxonomic scope" value="Eukaryota"/>
</dbReference>
<keyword evidence="5" id="KW-0149">Chlorophyll biosynthesis</keyword>
<dbReference type="GeneID" id="17261478"/>
<evidence type="ECO:0000256" key="2">
    <source>
        <dbReference type="ARBA" id="ARBA00022692"/>
    </source>
</evidence>
<dbReference type="RefSeq" id="XP_005767761.1">
    <property type="nucleotide sequence ID" value="XM_005767704.1"/>
</dbReference>
<dbReference type="InterPro" id="IPR000537">
    <property type="entry name" value="UbiA_prenyltransferase"/>
</dbReference>
<dbReference type="STRING" id="2903.R1E674"/>
<feature type="transmembrane region" description="Helical" evidence="6">
    <location>
        <begin position="332"/>
        <end position="350"/>
    </location>
</feature>
<dbReference type="GO" id="GO:0015995">
    <property type="term" value="P:chlorophyll biosynthetic process"/>
    <property type="evidence" value="ECO:0007669"/>
    <property type="project" value="UniProtKB-KW"/>
</dbReference>
<dbReference type="EnsemblProtists" id="EOD18531">
    <property type="protein sequence ID" value="EOD18531"/>
    <property type="gene ID" value="EMIHUDRAFT_430815"/>
</dbReference>
<evidence type="ECO:0000313" key="8">
    <source>
        <dbReference type="Proteomes" id="UP000013827"/>
    </source>
</evidence>
<dbReference type="PaxDb" id="2903-EOD15332"/>
<dbReference type="NCBIfam" id="TIGR01476">
    <property type="entry name" value="chlor_syn_BchG"/>
    <property type="match status" value="1"/>
</dbReference>
<evidence type="ECO:0000313" key="7">
    <source>
        <dbReference type="EnsemblProtists" id="EOD18531"/>
    </source>
</evidence>
<organism evidence="7 8">
    <name type="scientific">Emiliania huxleyi (strain CCMP1516)</name>
    <dbReference type="NCBI Taxonomy" id="280463"/>
    <lineage>
        <taxon>Eukaryota</taxon>
        <taxon>Haptista</taxon>
        <taxon>Haptophyta</taxon>
        <taxon>Prymnesiophyceae</taxon>
        <taxon>Isochrysidales</taxon>
        <taxon>Noelaerhabdaceae</taxon>
        <taxon>Emiliania</taxon>
    </lineage>
</organism>
<protein>
    <recommendedName>
        <fullName evidence="9">Chlorophyll synthase</fullName>
    </recommendedName>
</protein>
<dbReference type="NCBIfam" id="NF005742">
    <property type="entry name" value="PRK07566.1"/>
    <property type="match status" value="1"/>
</dbReference>
<dbReference type="InterPro" id="IPR011799">
    <property type="entry name" value="ChlG"/>
</dbReference>
<dbReference type="GeneID" id="17264071"/>
<dbReference type="KEGG" id="ehx:EMIHUDRAFT_430815"/>
<dbReference type="Proteomes" id="UP000013827">
    <property type="component" value="Unassembled WGS sequence"/>
</dbReference>